<feature type="signal peptide" evidence="1">
    <location>
        <begin position="1"/>
        <end position="18"/>
    </location>
</feature>
<sequence>MRKILFVFSLLVSLSLLWACSDDDDKGPTLSFGRPIYILKAVDSLAVEVMVSEPVTEVVRVPFTVEGSAVEGEDYTLSAREFTIQPGQMIDTIHVKPKDNVVGRREIRLSLQEVPGYRLWNNRWAMIPVETKDLFTGSFTQTSMDLKNEIVVSAGMKVAGEDYMYKREELRVPFEIDPESTAVEGEHYEIVGGGRELYMGVMKATADVTVRFLKKEEGKDKVILRLVEEGRFEAGTNGFVVINVNGPTRYEEFVGTWISPNLISVDFIKSMVWGHPNDCDNLPLNNPATDKIVFGAANTLNVDGVYGDLAKYLRNCDVIYKGEEPEQLWDQDAYGIKRDVVTLELSKANVNYSAANVTERPAIILVRLLSKGKVLEFRVVDYEPTDFLTGTYKDQMNPGWGDPPQYPMRELYPLVFRFTKVE</sequence>
<dbReference type="SUPFAM" id="SSF141072">
    <property type="entry name" value="CalX-like"/>
    <property type="match status" value="1"/>
</dbReference>
<name>A0ABR7CZK7_9BACT</name>
<dbReference type="RefSeq" id="WP_186975711.1">
    <property type="nucleotide sequence ID" value="NZ_JACOOH010000003.1"/>
</dbReference>
<reference evidence="2 3" key="1">
    <citation type="submission" date="2020-08" db="EMBL/GenBank/DDBJ databases">
        <title>Genome public.</title>
        <authorList>
            <person name="Liu C."/>
            <person name="Sun Q."/>
        </authorList>
    </citation>
    <scope>NUCLEOTIDE SEQUENCE [LARGE SCALE GENOMIC DNA]</scope>
    <source>
        <strain evidence="2 3">NSJ-56</strain>
    </source>
</reference>
<evidence type="ECO:0000313" key="2">
    <source>
        <dbReference type="EMBL" id="MBC5621110.1"/>
    </source>
</evidence>
<gene>
    <name evidence="2" type="ORF">H8S64_08370</name>
</gene>
<accession>A0ABR7CZK7</accession>
<proteinExistence type="predicted"/>
<protein>
    <recommendedName>
        <fullName evidence="4">Calx-beta domain-containing protein</fullName>
    </recommendedName>
</protein>
<dbReference type="InterPro" id="IPR038081">
    <property type="entry name" value="CalX-like_sf"/>
</dbReference>
<evidence type="ECO:0008006" key="4">
    <source>
        <dbReference type="Google" id="ProtNLM"/>
    </source>
</evidence>
<organism evidence="2 3">
    <name type="scientific">Butyricimonas hominis</name>
    <dbReference type="NCBI Taxonomy" id="2763032"/>
    <lineage>
        <taxon>Bacteria</taxon>
        <taxon>Pseudomonadati</taxon>
        <taxon>Bacteroidota</taxon>
        <taxon>Bacteroidia</taxon>
        <taxon>Bacteroidales</taxon>
        <taxon>Odoribacteraceae</taxon>
        <taxon>Butyricimonas</taxon>
    </lineage>
</organism>
<evidence type="ECO:0000313" key="3">
    <source>
        <dbReference type="Proteomes" id="UP000646484"/>
    </source>
</evidence>
<keyword evidence="3" id="KW-1185">Reference proteome</keyword>
<dbReference type="EMBL" id="JACOOH010000003">
    <property type="protein sequence ID" value="MBC5621110.1"/>
    <property type="molecule type" value="Genomic_DNA"/>
</dbReference>
<feature type="chain" id="PRO_5046107813" description="Calx-beta domain-containing protein" evidence="1">
    <location>
        <begin position="19"/>
        <end position="422"/>
    </location>
</feature>
<dbReference type="Gene3D" id="2.60.40.2030">
    <property type="match status" value="1"/>
</dbReference>
<keyword evidence="1" id="KW-0732">Signal</keyword>
<comment type="caution">
    <text evidence="2">The sequence shown here is derived from an EMBL/GenBank/DDBJ whole genome shotgun (WGS) entry which is preliminary data.</text>
</comment>
<dbReference type="Proteomes" id="UP000646484">
    <property type="component" value="Unassembled WGS sequence"/>
</dbReference>
<evidence type="ECO:0000256" key="1">
    <source>
        <dbReference type="SAM" id="SignalP"/>
    </source>
</evidence>